<evidence type="ECO:0000313" key="2">
    <source>
        <dbReference type="Proteomes" id="UP000199672"/>
    </source>
</evidence>
<gene>
    <name evidence="1" type="ORF">SAMN05216297_107153</name>
</gene>
<organism evidence="1 2">
    <name type="scientific">Flavobacterium phragmitis</name>
    <dbReference type="NCBI Taxonomy" id="739143"/>
    <lineage>
        <taxon>Bacteria</taxon>
        <taxon>Pseudomonadati</taxon>
        <taxon>Bacteroidota</taxon>
        <taxon>Flavobacteriia</taxon>
        <taxon>Flavobacteriales</taxon>
        <taxon>Flavobacteriaceae</taxon>
        <taxon>Flavobacterium</taxon>
    </lineage>
</organism>
<dbReference type="Proteomes" id="UP000199672">
    <property type="component" value="Unassembled WGS sequence"/>
</dbReference>
<dbReference type="EMBL" id="FOMH01000007">
    <property type="protein sequence ID" value="SFD37656.1"/>
    <property type="molecule type" value="Genomic_DNA"/>
</dbReference>
<reference evidence="2" key="1">
    <citation type="submission" date="2016-10" db="EMBL/GenBank/DDBJ databases">
        <authorList>
            <person name="Varghese N."/>
            <person name="Submissions S."/>
        </authorList>
    </citation>
    <scope>NUCLEOTIDE SEQUENCE [LARGE SCALE GENOMIC DNA]</scope>
    <source>
        <strain evidence="2">CGMCC 1.10370</strain>
    </source>
</reference>
<name>A0A1I1RTG3_9FLAO</name>
<evidence type="ECO:0000313" key="1">
    <source>
        <dbReference type="EMBL" id="SFD37656.1"/>
    </source>
</evidence>
<sequence length="264" mass="30767">MALYKWKNFADDSQYSTSAIEECELSFQDLLPEISSVVKPFFAHHQKAEIPTKNKKLLVDLLALNILDISLQQFITIGCALQSQWNSALTMYEDDDLVRDFDLEKENYKSLFDVLEKFLFAENYRDLHSLSFKSSFSGTTTVNNFFVLRDLYEAICLGYDIKKENFEERKAEILSMTNQVRLPKLGEKIKIDYARTLYNAIESKFDKGADTLRFIGAFFHIFQVPTNNSQTLELLYDNISDTLESIDIKNFRHYLTHRPSIFHV</sequence>
<dbReference type="RefSeq" id="WP_091494529.1">
    <property type="nucleotide sequence ID" value="NZ_FOMH01000007.1"/>
</dbReference>
<protein>
    <submittedName>
        <fullName evidence="1">Uncharacterized protein</fullName>
    </submittedName>
</protein>
<dbReference type="STRING" id="739143.SAMN05216297_107153"/>
<proteinExistence type="predicted"/>
<dbReference type="AlphaFoldDB" id="A0A1I1RTG3"/>
<accession>A0A1I1RTG3</accession>
<keyword evidence="2" id="KW-1185">Reference proteome</keyword>
<dbReference type="OrthoDB" id="1351443at2"/>